<feature type="chain" id="PRO_5018083687" description="A-type voltage-gated potassium channel KCND1" evidence="19">
    <location>
        <begin position="17"/>
        <end position="633"/>
    </location>
</feature>
<dbReference type="InterPro" id="IPR004056">
    <property type="entry name" value="K_chnl_volt-dep_Kv4.3"/>
</dbReference>
<dbReference type="PRINTS" id="PR01491">
    <property type="entry name" value="KVCHANNEL"/>
</dbReference>
<dbReference type="Gene3D" id="1.10.287.70">
    <property type="match status" value="1"/>
</dbReference>
<evidence type="ECO:0000256" key="15">
    <source>
        <dbReference type="ARBA" id="ARBA00075631"/>
    </source>
</evidence>
<dbReference type="PANTHER" id="PTHR11537">
    <property type="entry name" value="VOLTAGE-GATED POTASSIUM CHANNEL"/>
    <property type="match status" value="1"/>
</dbReference>
<feature type="compositionally biased region" description="Polar residues" evidence="17">
    <location>
        <begin position="514"/>
        <end position="530"/>
    </location>
</feature>
<evidence type="ECO:0000256" key="3">
    <source>
        <dbReference type="ARBA" id="ARBA00022538"/>
    </source>
</evidence>
<dbReference type="Gene3D" id="3.30.710.10">
    <property type="entry name" value="Potassium Channel Kv1.1, Chain A"/>
    <property type="match status" value="1"/>
</dbReference>
<evidence type="ECO:0000256" key="7">
    <source>
        <dbReference type="ARBA" id="ARBA00022958"/>
    </source>
</evidence>
<reference evidence="21 22" key="2">
    <citation type="submission" date="2017-04" db="EMBL/GenBank/DDBJ databases">
        <title>CpG methylation of centromeres and impact of large insertions on vertebrate speciation.</title>
        <authorList>
            <person name="Ichikawa K."/>
            <person name="Yoshimura J."/>
            <person name="Morishita S."/>
        </authorList>
    </citation>
    <scope>NUCLEOTIDE SEQUENCE</scope>
    <source>
        <strain evidence="21 22">HNI</strain>
    </source>
</reference>
<dbReference type="Pfam" id="PF02214">
    <property type="entry name" value="BTB_2"/>
    <property type="match status" value="1"/>
</dbReference>
<evidence type="ECO:0000256" key="17">
    <source>
        <dbReference type="SAM" id="MobiDB-lite"/>
    </source>
</evidence>
<dbReference type="InterPro" id="IPR003131">
    <property type="entry name" value="T1-type_BTB"/>
</dbReference>
<evidence type="ECO:0000256" key="14">
    <source>
        <dbReference type="ARBA" id="ARBA00070409"/>
    </source>
</evidence>
<keyword evidence="6" id="KW-0851">Voltage-gated channel</keyword>
<feature type="domain" description="BTB" evidence="20">
    <location>
        <begin position="40"/>
        <end position="139"/>
    </location>
</feature>
<dbReference type="Gene3D" id="1.20.120.350">
    <property type="entry name" value="Voltage-gated potassium channels. Chain C"/>
    <property type="match status" value="1"/>
</dbReference>
<dbReference type="GO" id="GO:0005250">
    <property type="term" value="F:A-type (transient outward) potassium channel activity"/>
    <property type="evidence" value="ECO:0007669"/>
    <property type="project" value="UniProtKB-ARBA"/>
</dbReference>
<dbReference type="Ensembl" id="ENSORLT00020010194.1">
    <property type="protein sequence ID" value="ENSORLP00020003087.1"/>
    <property type="gene ID" value="ENSORLG00020003891.1"/>
</dbReference>
<evidence type="ECO:0000256" key="8">
    <source>
        <dbReference type="ARBA" id="ARBA00022989"/>
    </source>
</evidence>
<sequence length="633" mass="71642">MAAGVAAWLPFARAAAIGWMPVANLPMPVAPTEKNKKQDELIVLNVSGRRFQTWKNTLDRYPDTLLGSSEKEFFYNEETKEYFFDRDPDVFRSVLNFYRTGKLHYPRYECILSYDEELAFFGIVPEIIGDCCYEEYKDRKRENAERLMDDQEDNKDSKLPNMTFRETMWRAFENPQTSTMALVFYYVTGFFIAVSVMTNVVETVPCGSVPNQKEVPCGERYTVAFFCMDTACVMIFTVEYLMRLFAAPNRYRFMRSVMSIIDVVAILPYYIGLVMTDNEDVSGAFVTLRVFRVFRIFKFSRHSQGLRILGYTLKSCASELGFLLFSLTMAIIIFATVMFYAEKGSSSSKFTSIPASFWYTIVTMTTLGYGDMVPKTIAGKIFGSICSLSGVLVIALPVPVIVSNFSRIYHQNQRADKRRAQKVQKARLARIRLTKTESSSAFLHSKRNGLFNEALELTSSTKEEQHLGKSSSLLESQHHHLLHCLEKTTNHEFVDEQYYQQSYLEGGLQNYPQRSPSLSSQDGVTGTCCSRRSKKHNTPLRNASGPAHMQPLTHTQTHHHGLQELSTIHIQPLSTSRSSLNMRIDEPASLNCQSSQITTAIISIPTPPVTTPEGDAHLPTGPSHQNVVKVSAL</sequence>
<name>A0A3P9K3V9_ORYLA</name>
<keyword evidence="2" id="KW-0813">Transport</keyword>
<comment type="subunit">
    <text evidence="13">Component of heteromultimeric potassium channels. Identified in potassium channel complexes containing KCND1, KCND2, KCND3, KCNIP1, KCNIP2, KCNIP3, KCNIP4, DPP6 and DPP10.</text>
</comment>
<keyword evidence="3" id="KW-0633">Potassium transport</keyword>
<feature type="transmembrane region" description="Helical" evidence="18">
    <location>
        <begin position="253"/>
        <end position="275"/>
    </location>
</feature>
<keyword evidence="8 18" id="KW-1133">Transmembrane helix</keyword>
<keyword evidence="11" id="KW-0407">Ion channel</keyword>
<evidence type="ECO:0000256" key="1">
    <source>
        <dbReference type="ARBA" id="ARBA00004141"/>
    </source>
</evidence>
<evidence type="ECO:0000313" key="22">
    <source>
        <dbReference type="Proteomes" id="UP000265180"/>
    </source>
</evidence>
<comment type="similarity">
    <text evidence="12">Belongs to the potassium channel family. D (Shal) (TC 1.A.1.2) subfamily. Kv4.1/KCND1 sub-subfamily.</text>
</comment>
<reference evidence="21" key="4">
    <citation type="submission" date="2025-09" db="UniProtKB">
        <authorList>
            <consortium name="Ensembl"/>
        </authorList>
    </citation>
    <scope>IDENTIFICATION</scope>
    <source>
        <strain evidence="21">HNI</strain>
    </source>
</reference>
<feature type="transmembrane region" description="Helical" evidence="18">
    <location>
        <begin position="320"/>
        <end position="341"/>
    </location>
</feature>
<protein>
    <recommendedName>
        <fullName evidence="14">A-type voltage-gated potassium channel KCND1</fullName>
    </recommendedName>
    <alternativeName>
        <fullName evidence="16">Potassium voltage-gated channel subfamily D member 1</fullName>
    </alternativeName>
    <alternativeName>
        <fullName evidence="15">Voltage-gated potassium channel subunit Kv4.1</fullName>
    </alternativeName>
</protein>
<keyword evidence="5" id="KW-0631">Potassium channel</keyword>
<reference evidence="21" key="3">
    <citation type="submission" date="2025-08" db="UniProtKB">
        <authorList>
            <consortium name="Ensembl"/>
        </authorList>
    </citation>
    <scope>IDENTIFICATION</scope>
    <source>
        <strain evidence="21">HNI</strain>
    </source>
</reference>
<dbReference type="InterPro" id="IPR021645">
    <property type="entry name" value="Shal-type_N"/>
</dbReference>
<keyword evidence="19" id="KW-0732">Signal</keyword>
<keyword evidence="7" id="KW-0630">Potassium</keyword>
<evidence type="ECO:0000256" key="11">
    <source>
        <dbReference type="ARBA" id="ARBA00023303"/>
    </source>
</evidence>
<evidence type="ECO:0000256" key="13">
    <source>
        <dbReference type="ARBA" id="ARBA00066223"/>
    </source>
</evidence>
<feature type="transmembrane region" description="Helical" evidence="18">
    <location>
        <begin position="221"/>
        <end position="241"/>
    </location>
</feature>
<dbReference type="InterPro" id="IPR005821">
    <property type="entry name" value="Ion_trans_dom"/>
</dbReference>
<dbReference type="FunFam" id="1.20.120.350:FF:000016">
    <property type="entry name" value="Potassium voltage-gated channel subfamily D member 3"/>
    <property type="match status" value="1"/>
</dbReference>
<evidence type="ECO:0000259" key="20">
    <source>
        <dbReference type="SMART" id="SM00225"/>
    </source>
</evidence>
<keyword evidence="9" id="KW-0406">Ion transport</keyword>
<evidence type="ECO:0000256" key="9">
    <source>
        <dbReference type="ARBA" id="ARBA00023065"/>
    </source>
</evidence>
<dbReference type="InterPro" id="IPR011333">
    <property type="entry name" value="SKP1/BTB/POZ_sf"/>
</dbReference>
<dbReference type="SUPFAM" id="SSF54695">
    <property type="entry name" value="POZ domain"/>
    <property type="match status" value="1"/>
</dbReference>
<evidence type="ECO:0000256" key="4">
    <source>
        <dbReference type="ARBA" id="ARBA00022692"/>
    </source>
</evidence>
<evidence type="ECO:0000256" key="10">
    <source>
        <dbReference type="ARBA" id="ARBA00023136"/>
    </source>
</evidence>
<feature type="signal peptide" evidence="19">
    <location>
        <begin position="1"/>
        <end position="16"/>
    </location>
</feature>
<dbReference type="InterPro" id="IPR027359">
    <property type="entry name" value="Volt_channel_dom_sf"/>
</dbReference>
<dbReference type="CDD" id="cd18419">
    <property type="entry name" value="BTB_POZ_KCND3"/>
    <property type="match status" value="1"/>
</dbReference>
<evidence type="ECO:0000256" key="18">
    <source>
        <dbReference type="SAM" id="Phobius"/>
    </source>
</evidence>
<dbReference type="Pfam" id="PF11601">
    <property type="entry name" value="Shal-type"/>
    <property type="match status" value="1"/>
</dbReference>
<dbReference type="GO" id="GO:0051260">
    <property type="term" value="P:protein homooligomerization"/>
    <property type="evidence" value="ECO:0007669"/>
    <property type="project" value="InterPro"/>
</dbReference>
<dbReference type="PRINTS" id="PR01497">
    <property type="entry name" value="SHALCHANNEL"/>
</dbReference>
<dbReference type="GO" id="GO:0008076">
    <property type="term" value="C:voltage-gated potassium channel complex"/>
    <property type="evidence" value="ECO:0007669"/>
    <property type="project" value="InterPro"/>
</dbReference>
<dbReference type="Pfam" id="PF11879">
    <property type="entry name" value="DUF3399"/>
    <property type="match status" value="1"/>
</dbReference>
<dbReference type="SUPFAM" id="SSF81324">
    <property type="entry name" value="Voltage-gated potassium channels"/>
    <property type="match status" value="1"/>
</dbReference>
<evidence type="ECO:0000256" key="12">
    <source>
        <dbReference type="ARBA" id="ARBA00061375"/>
    </source>
</evidence>
<dbReference type="PRINTS" id="PR00169">
    <property type="entry name" value="KCHANNEL"/>
</dbReference>
<dbReference type="Proteomes" id="UP000265180">
    <property type="component" value="Chromosome 7"/>
</dbReference>
<feature type="transmembrane region" description="Helical" evidence="18">
    <location>
        <begin position="381"/>
        <end position="402"/>
    </location>
</feature>
<evidence type="ECO:0000256" key="19">
    <source>
        <dbReference type="SAM" id="SignalP"/>
    </source>
</evidence>
<proteinExistence type="inferred from homology"/>
<dbReference type="SMART" id="SM00225">
    <property type="entry name" value="BTB"/>
    <property type="match status" value="1"/>
</dbReference>
<reference key="1">
    <citation type="journal article" date="2007" name="Nature">
        <title>The medaka draft genome and insights into vertebrate genome evolution.</title>
        <authorList>
            <person name="Kasahara M."/>
            <person name="Naruse K."/>
            <person name="Sasaki S."/>
            <person name="Nakatani Y."/>
            <person name="Qu W."/>
            <person name="Ahsan B."/>
            <person name="Yamada T."/>
            <person name="Nagayasu Y."/>
            <person name="Doi K."/>
            <person name="Kasai Y."/>
            <person name="Jindo T."/>
            <person name="Kobayashi D."/>
            <person name="Shimada A."/>
            <person name="Toyoda A."/>
            <person name="Kuroki Y."/>
            <person name="Fujiyama A."/>
            <person name="Sasaki T."/>
            <person name="Shimizu A."/>
            <person name="Asakawa S."/>
            <person name="Shimizu N."/>
            <person name="Hashimoto S."/>
            <person name="Yang J."/>
            <person name="Lee Y."/>
            <person name="Matsushima K."/>
            <person name="Sugano S."/>
            <person name="Sakaizumi M."/>
            <person name="Narita T."/>
            <person name="Ohishi K."/>
            <person name="Haga S."/>
            <person name="Ohta F."/>
            <person name="Nomoto H."/>
            <person name="Nogata K."/>
            <person name="Morishita T."/>
            <person name="Endo T."/>
            <person name="Shin-I T."/>
            <person name="Takeda H."/>
            <person name="Morishita S."/>
            <person name="Kohara Y."/>
        </authorList>
    </citation>
    <scope>NUCLEOTIDE SEQUENCE [LARGE SCALE GENOMIC DNA]</scope>
    <source>
        <strain>Hd-rR</strain>
    </source>
</reference>
<organism evidence="21 22">
    <name type="scientific">Oryzias latipes</name>
    <name type="common">Japanese rice fish</name>
    <name type="synonym">Japanese killifish</name>
    <dbReference type="NCBI Taxonomy" id="8090"/>
    <lineage>
        <taxon>Eukaryota</taxon>
        <taxon>Metazoa</taxon>
        <taxon>Chordata</taxon>
        <taxon>Craniata</taxon>
        <taxon>Vertebrata</taxon>
        <taxon>Euteleostomi</taxon>
        <taxon>Actinopterygii</taxon>
        <taxon>Neopterygii</taxon>
        <taxon>Teleostei</taxon>
        <taxon>Neoteleostei</taxon>
        <taxon>Acanthomorphata</taxon>
        <taxon>Ovalentaria</taxon>
        <taxon>Atherinomorphae</taxon>
        <taxon>Beloniformes</taxon>
        <taxon>Adrianichthyidae</taxon>
        <taxon>Oryziinae</taxon>
        <taxon>Oryzias</taxon>
    </lineage>
</organism>
<dbReference type="FunFam" id="3.30.710.10:FF:000004">
    <property type="entry name" value="Potassium voltage-gated channel subfamily D member 3"/>
    <property type="match status" value="1"/>
</dbReference>
<dbReference type="FunFam" id="1.10.287.70:FF:000028">
    <property type="entry name" value="potassium voltage-gated channel subfamily D member 3"/>
    <property type="match status" value="1"/>
</dbReference>
<dbReference type="InterPro" id="IPR024587">
    <property type="entry name" value="K_chnl_volt-dep_Kv4_C"/>
</dbReference>
<keyword evidence="10 18" id="KW-0472">Membrane</keyword>
<feature type="region of interest" description="Disordered" evidence="17">
    <location>
        <begin position="514"/>
        <end position="547"/>
    </location>
</feature>
<dbReference type="InterPro" id="IPR003975">
    <property type="entry name" value="K_chnl_volt-dep_Kv4"/>
</dbReference>
<dbReference type="Pfam" id="PF00520">
    <property type="entry name" value="Ion_trans"/>
    <property type="match status" value="1"/>
</dbReference>
<dbReference type="PANTHER" id="PTHR11537:SF182">
    <property type="entry name" value="POTASSIUM VOLTAGE-GATED CHANNEL SUBFAMILY D MEMBER 3"/>
    <property type="match status" value="1"/>
</dbReference>
<dbReference type="InterPro" id="IPR028325">
    <property type="entry name" value="VG_K_chnl"/>
</dbReference>
<evidence type="ECO:0000313" key="21">
    <source>
        <dbReference type="Ensembl" id="ENSORLP00020003087.1"/>
    </source>
</evidence>
<evidence type="ECO:0000256" key="16">
    <source>
        <dbReference type="ARBA" id="ARBA00076406"/>
    </source>
</evidence>
<evidence type="ECO:0000256" key="5">
    <source>
        <dbReference type="ARBA" id="ARBA00022826"/>
    </source>
</evidence>
<accession>A0A3P9K3V9</accession>
<dbReference type="InterPro" id="IPR000210">
    <property type="entry name" value="BTB/POZ_dom"/>
</dbReference>
<evidence type="ECO:0000256" key="2">
    <source>
        <dbReference type="ARBA" id="ARBA00022448"/>
    </source>
</evidence>
<comment type="subcellular location">
    <subcellularLocation>
        <location evidence="1">Membrane</location>
        <topology evidence="1">Multi-pass membrane protein</topology>
    </subcellularLocation>
</comment>
<keyword evidence="4 18" id="KW-0812">Transmembrane</keyword>
<evidence type="ECO:0000256" key="6">
    <source>
        <dbReference type="ARBA" id="ARBA00022882"/>
    </source>
</evidence>
<dbReference type="AlphaFoldDB" id="A0A3P9K3V9"/>
<dbReference type="PRINTS" id="PR01518">
    <property type="entry name" value="KV43CHANNEL"/>
</dbReference>
<dbReference type="InterPro" id="IPR003968">
    <property type="entry name" value="K_chnl_volt-dep_Kv"/>
</dbReference>